<proteinExistence type="predicted"/>
<name>A0ABR5Y023_9PROT</name>
<accession>A0ABR5Y023</accession>
<evidence type="ECO:0000259" key="1">
    <source>
        <dbReference type="Pfam" id="PF00082"/>
    </source>
</evidence>
<evidence type="ECO:0000313" key="2">
    <source>
        <dbReference type="EMBL" id="KZD01693.1"/>
    </source>
</evidence>
<sequence length="676" mass="75799">MLVWMQFYHDSAAPSHTPNELCGVSGCQITAPWRGGYVIELTEQGLRNLRGRIDNPTKQAQIDISNILNIEPFTSALQREYERHSDLASQAYRDAENRIWVRFTVAPYISTDSQNAVCSYLEDVLRDAWILPPAEETLDQPRSRDLVPAQGRTLTLYDAGRSQPKTLVLGLSRTDRISELLLSGSIGRWEPITTPRSVSPGAGREPEELPYDLDRAPIIGVIDGGYHANSYLNAVAWQSDKLVTDDEADRRHGNMLAAMIVDATRWSNSLPIPDLPCRLGIVQAVQRDDILVTPVTAEDLVLHLDKVMADQPETRVWNLSANTPFAAHEFEVSEMAHLLAGVCRKHQNLIVISSGNREPGSPDIISPPADCDAALVVAGRSTTGLFEALGGKCDISRTAFGPELMFKPDLSWFSTHRVLGGATVRGSSFAAPLVSRLAAHCFEHVSNPTPDLVRGLILNAADLPKGKYDEHLGYGSPVLINEPWNCPPNMVIMAWSEAMRAQQSYYWTDIAVPPSMIKNGRLVGRVRLIAILEPTVERAGDEYFSIRIQTNVRHLPQDKEKWTGLLGTEKPTTYEHKARKEEQKWQPVQFLEKQFTETNGPFLKENRLEVGARLFWRHRFLFEDATIRERAHEATFVLTLESSDSEDDTYNQFRFMMGTEIEEMGISIETEVDNEE</sequence>
<dbReference type="Pfam" id="PF00082">
    <property type="entry name" value="Peptidase_S8"/>
    <property type="match status" value="1"/>
</dbReference>
<dbReference type="Proteomes" id="UP000076167">
    <property type="component" value="Unassembled WGS sequence"/>
</dbReference>
<reference evidence="2 3" key="1">
    <citation type="submission" date="2015-12" db="EMBL/GenBank/DDBJ databases">
        <title>Genome sequence of Thalassospira xiamenensis MCCC 1A03005.</title>
        <authorList>
            <person name="Lu L."/>
            <person name="Lai Q."/>
            <person name="Shao Z."/>
            <person name="Qian P."/>
        </authorList>
    </citation>
    <scope>NUCLEOTIDE SEQUENCE [LARGE SCALE GENOMIC DNA]</scope>
    <source>
        <strain evidence="2 3">MCCC 1A03005</strain>
    </source>
</reference>
<evidence type="ECO:0000313" key="3">
    <source>
        <dbReference type="Proteomes" id="UP000076167"/>
    </source>
</evidence>
<gene>
    <name evidence="2" type="ORF">AUP40_02245</name>
</gene>
<dbReference type="SUPFAM" id="SSF52743">
    <property type="entry name" value="Subtilisin-like"/>
    <property type="match status" value="1"/>
</dbReference>
<comment type="caution">
    <text evidence="2">The sequence shown here is derived from an EMBL/GenBank/DDBJ whole genome shotgun (WGS) entry which is preliminary data.</text>
</comment>
<dbReference type="Gene3D" id="3.40.50.200">
    <property type="entry name" value="Peptidase S8/S53 domain"/>
    <property type="match status" value="1"/>
</dbReference>
<dbReference type="InterPro" id="IPR036852">
    <property type="entry name" value="Peptidase_S8/S53_dom_sf"/>
</dbReference>
<organism evidence="2 3">
    <name type="scientific">Thalassospira xiamenensis</name>
    <dbReference type="NCBI Taxonomy" id="220697"/>
    <lineage>
        <taxon>Bacteria</taxon>
        <taxon>Pseudomonadati</taxon>
        <taxon>Pseudomonadota</taxon>
        <taxon>Alphaproteobacteria</taxon>
        <taxon>Rhodospirillales</taxon>
        <taxon>Thalassospiraceae</taxon>
        <taxon>Thalassospira</taxon>
    </lineage>
</organism>
<dbReference type="EMBL" id="LPXL01000034">
    <property type="protein sequence ID" value="KZD01693.1"/>
    <property type="molecule type" value="Genomic_DNA"/>
</dbReference>
<keyword evidence="3" id="KW-1185">Reference proteome</keyword>
<feature type="domain" description="Peptidase S8/S53" evidence="1">
    <location>
        <begin position="246"/>
        <end position="475"/>
    </location>
</feature>
<protein>
    <recommendedName>
        <fullName evidence="1">Peptidase S8/S53 domain-containing protein</fullName>
    </recommendedName>
</protein>
<dbReference type="InterPro" id="IPR000209">
    <property type="entry name" value="Peptidase_S8/S53_dom"/>
</dbReference>